<dbReference type="EMBL" id="MN740015">
    <property type="protein sequence ID" value="QHT84164.1"/>
    <property type="molecule type" value="Genomic_DNA"/>
</dbReference>
<evidence type="ECO:0000256" key="1">
    <source>
        <dbReference type="SAM" id="MobiDB-lite"/>
    </source>
</evidence>
<proteinExistence type="predicted"/>
<evidence type="ECO:0000313" key="2">
    <source>
        <dbReference type="EMBL" id="QHT84164.1"/>
    </source>
</evidence>
<name>A0A6C0HUM0_9ZZZZ</name>
<feature type="compositionally biased region" description="Low complexity" evidence="1">
    <location>
        <begin position="10"/>
        <end position="21"/>
    </location>
</feature>
<sequence>MQNDTSTMFTASSTNTESTTTNKEQLIKVIKDWVKNDNEIRVLQNELRIRNQEKKKITGTLMEIMRNHEIDCFDINDGKILYKKKNIKQSITKSYLMNILSNFYQGDTNKANELNTLILSQRKTSVKECIVRKISGEK</sequence>
<dbReference type="AlphaFoldDB" id="A0A6C0HUM0"/>
<protein>
    <submittedName>
        <fullName evidence="2">Uncharacterized protein</fullName>
    </submittedName>
</protein>
<reference evidence="2" key="1">
    <citation type="journal article" date="2020" name="Nature">
        <title>Giant virus diversity and host interactions through global metagenomics.</title>
        <authorList>
            <person name="Schulz F."/>
            <person name="Roux S."/>
            <person name="Paez-Espino D."/>
            <person name="Jungbluth S."/>
            <person name="Walsh D.A."/>
            <person name="Denef V.J."/>
            <person name="McMahon K.D."/>
            <person name="Konstantinidis K.T."/>
            <person name="Eloe-Fadrosh E.A."/>
            <person name="Kyrpides N.C."/>
            <person name="Woyke T."/>
        </authorList>
    </citation>
    <scope>NUCLEOTIDE SEQUENCE</scope>
    <source>
        <strain evidence="2">GVMAG-M-3300023184-16</strain>
    </source>
</reference>
<accession>A0A6C0HUM0</accession>
<organism evidence="2">
    <name type="scientific">viral metagenome</name>
    <dbReference type="NCBI Taxonomy" id="1070528"/>
    <lineage>
        <taxon>unclassified sequences</taxon>
        <taxon>metagenomes</taxon>
        <taxon>organismal metagenomes</taxon>
    </lineage>
</organism>
<dbReference type="Pfam" id="PF19064">
    <property type="entry name" value="DUF5760"/>
    <property type="match status" value="1"/>
</dbReference>
<dbReference type="InterPro" id="IPR043918">
    <property type="entry name" value="DUF5760"/>
</dbReference>
<feature type="region of interest" description="Disordered" evidence="1">
    <location>
        <begin position="1"/>
        <end position="21"/>
    </location>
</feature>